<dbReference type="CDD" id="cd04645">
    <property type="entry name" value="LbH_gamma_CA_like"/>
    <property type="match status" value="1"/>
</dbReference>
<dbReference type="Proteomes" id="UP000249417">
    <property type="component" value="Unassembled WGS sequence"/>
</dbReference>
<dbReference type="Gene3D" id="2.160.10.10">
    <property type="entry name" value="Hexapeptide repeat proteins"/>
    <property type="match status" value="1"/>
</dbReference>
<protein>
    <submittedName>
        <fullName evidence="1">Gamma carbonic anhydrase family protein</fullName>
    </submittedName>
</protein>
<evidence type="ECO:0000313" key="1">
    <source>
        <dbReference type="EMBL" id="PZQ47200.1"/>
    </source>
</evidence>
<dbReference type="Pfam" id="PF00132">
    <property type="entry name" value="Hexapep"/>
    <property type="match status" value="2"/>
</dbReference>
<comment type="caution">
    <text evidence="1">The sequence shown here is derived from an EMBL/GenBank/DDBJ whole genome shotgun (WGS) entry which is preliminary data.</text>
</comment>
<dbReference type="SUPFAM" id="SSF51161">
    <property type="entry name" value="Trimeric LpxA-like enzymes"/>
    <property type="match status" value="1"/>
</dbReference>
<proteinExistence type="predicted"/>
<dbReference type="AlphaFoldDB" id="A0A2W5Q737"/>
<name>A0A2W5Q737_9BACT</name>
<dbReference type="InterPro" id="IPR050484">
    <property type="entry name" value="Transf_Hexapept/Carb_Anhydrase"/>
</dbReference>
<reference evidence="1 2" key="1">
    <citation type="submission" date="2017-08" db="EMBL/GenBank/DDBJ databases">
        <title>Infants hospitalized years apart are colonized by the same room-sourced microbial strains.</title>
        <authorList>
            <person name="Brooks B."/>
            <person name="Olm M.R."/>
            <person name="Firek B.A."/>
            <person name="Baker R."/>
            <person name="Thomas B.C."/>
            <person name="Morowitz M.J."/>
            <person name="Banfield J.F."/>
        </authorList>
    </citation>
    <scope>NUCLEOTIDE SEQUENCE [LARGE SCALE GENOMIC DNA]</scope>
    <source>
        <strain evidence="1">S2_005_002_R2_29</strain>
    </source>
</reference>
<dbReference type="PANTHER" id="PTHR13061">
    <property type="entry name" value="DYNACTIN SUBUNIT P25"/>
    <property type="match status" value="1"/>
</dbReference>
<evidence type="ECO:0000313" key="2">
    <source>
        <dbReference type="Proteomes" id="UP000249417"/>
    </source>
</evidence>
<dbReference type="EMBL" id="QFQB01000016">
    <property type="protein sequence ID" value="PZQ47200.1"/>
    <property type="molecule type" value="Genomic_DNA"/>
</dbReference>
<accession>A0A2W5Q737</accession>
<gene>
    <name evidence="1" type="ORF">DI551_03785</name>
</gene>
<dbReference type="InterPro" id="IPR047324">
    <property type="entry name" value="LbH_gamma_CA-like"/>
</dbReference>
<sequence>MSGLILPYKGILPKIHESAFVAPNACIAGDVVIGEDSNIWFGVNMRGDVHEIRIGKRTNIQDGSVLHVTRGVSGCYVGDGVTVGHMALLHACTIEDNAFIGMGAIVLDEAVVENGAMVAAGAVVTPKKRVPKGELWAGNPARKMRDLTQADIDFFPVSADNYVKLSKEYL</sequence>
<organism evidence="1 2">
    <name type="scientific">Micavibrio aeruginosavorus</name>
    <dbReference type="NCBI Taxonomy" id="349221"/>
    <lineage>
        <taxon>Bacteria</taxon>
        <taxon>Pseudomonadati</taxon>
        <taxon>Bdellovibrionota</taxon>
        <taxon>Bdellovibrionia</taxon>
        <taxon>Bdellovibrionales</taxon>
        <taxon>Pseudobdellovibrionaceae</taxon>
        <taxon>Micavibrio</taxon>
    </lineage>
</organism>
<dbReference type="InterPro" id="IPR001451">
    <property type="entry name" value="Hexapep"/>
</dbReference>
<dbReference type="InterPro" id="IPR011004">
    <property type="entry name" value="Trimer_LpxA-like_sf"/>
</dbReference>
<dbReference type="PANTHER" id="PTHR13061:SF29">
    <property type="entry name" value="GAMMA CARBONIC ANHYDRASE-LIKE 1, MITOCHONDRIAL-RELATED"/>
    <property type="match status" value="1"/>
</dbReference>